<comment type="caution">
    <text evidence="1">The sequence shown here is derived from an EMBL/GenBank/DDBJ whole genome shotgun (WGS) entry which is preliminary data.</text>
</comment>
<accession>A0A417Y6J7</accession>
<name>A0A417Y6J7_9ACTN</name>
<evidence type="ECO:0000313" key="2">
    <source>
        <dbReference type="Proteomes" id="UP000283644"/>
    </source>
</evidence>
<keyword evidence="2" id="KW-1185">Reference proteome</keyword>
<evidence type="ECO:0000313" key="1">
    <source>
        <dbReference type="EMBL" id="RHW28303.1"/>
    </source>
</evidence>
<reference evidence="1 2" key="1">
    <citation type="submission" date="2018-09" db="EMBL/GenBank/DDBJ databases">
        <title>Genome sequencing of Nocardioides immobilis CCTCC AB 2017083 for comparison to Nocardioides silvaticus.</title>
        <authorList>
            <person name="Li C."/>
            <person name="Wang G."/>
        </authorList>
    </citation>
    <scope>NUCLEOTIDE SEQUENCE [LARGE SCALE GENOMIC DNA]</scope>
    <source>
        <strain evidence="1 2">CCTCC AB 2017083</strain>
    </source>
</reference>
<dbReference type="EMBL" id="QXGH01000010">
    <property type="protein sequence ID" value="RHW28303.1"/>
    <property type="molecule type" value="Genomic_DNA"/>
</dbReference>
<protein>
    <submittedName>
        <fullName evidence="1">Uncharacterized protein</fullName>
    </submittedName>
</protein>
<dbReference type="AlphaFoldDB" id="A0A417Y6J7"/>
<proteinExistence type="predicted"/>
<dbReference type="Proteomes" id="UP000283644">
    <property type="component" value="Unassembled WGS sequence"/>
</dbReference>
<sequence length="95" mass="10720">MNYDEYGDRLGDTQVAYDRTVKAIRKQTPECIDAAVALESAFNAYVNVYDVWGNCIDDYYCDFSEGVPNDKAQAGWAKATKAIGKAERLLRQMRP</sequence>
<gene>
    <name evidence="1" type="ORF">D0Z08_04830</name>
</gene>
<organism evidence="1 2">
    <name type="scientific">Nocardioides immobilis</name>
    <dbReference type="NCBI Taxonomy" id="2049295"/>
    <lineage>
        <taxon>Bacteria</taxon>
        <taxon>Bacillati</taxon>
        <taxon>Actinomycetota</taxon>
        <taxon>Actinomycetes</taxon>
        <taxon>Propionibacteriales</taxon>
        <taxon>Nocardioidaceae</taxon>
        <taxon>Nocardioides</taxon>
    </lineage>
</organism>